<evidence type="ECO:0000313" key="10">
    <source>
        <dbReference type="Proteomes" id="UP000637720"/>
    </source>
</evidence>
<keyword evidence="6 7" id="KW-0472">Membrane</keyword>
<dbReference type="RefSeq" id="WP_188817393.1">
    <property type="nucleotide sequence ID" value="NZ_BMOF01000027.1"/>
</dbReference>
<protein>
    <submittedName>
        <fullName evidence="9">DUF421 domain-containing protein</fullName>
    </submittedName>
</protein>
<feature type="domain" description="YetF C-terminal" evidence="8">
    <location>
        <begin position="81"/>
        <end position="214"/>
    </location>
</feature>
<accession>A0A8J3FCS8</accession>
<reference evidence="9" key="1">
    <citation type="journal article" date="2014" name="Int. J. Syst. Evol. Microbiol.">
        <title>Complete genome sequence of Corynebacterium casei LMG S-19264T (=DSM 44701T), isolated from a smear-ripened cheese.</title>
        <authorList>
            <consortium name="US DOE Joint Genome Institute (JGI-PGF)"/>
            <person name="Walter F."/>
            <person name="Albersmeier A."/>
            <person name="Kalinowski J."/>
            <person name="Ruckert C."/>
        </authorList>
    </citation>
    <scope>NUCLEOTIDE SEQUENCE</scope>
    <source>
        <strain evidence="9">JCM 14719</strain>
    </source>
</reference>
<comment type="subcellular location">
    <subcellularLocation>
        <location evidence="1">Cell membrane</location>
        <topology evidence="1">Multi-pass membrane protein</topology>
    </subcellularLocation>
</comment>
<dbReference type="InterPro" id="IPR023090">
    <property type="entry name" value="UPF0702_alpha/beta_dom_sf"/>
</dbReference>
<evidence type="ECO:0000256" key="1">
    <source>
        <dbReference type="ARBA" id="ARBA00004651"/>
    </source>
</evidence>
<evidence type="ECO:0000256" key="7">
    <source>
        <dbReference type="SAM" id="Phobius"/>
    </source>
</evidence>
<evidence type="ECO:0000313" key="9">
    <source>
        <dbReference type="EMBL" id="GGK01585.1"/>
    </source>
</evidence>
<dbReference type="PANTHER" id="PTHR34582">
    <property type="entry name" value="UPF0702 TRANSMEMBRANE PROTEIN YCAP"/>
    <property type="match status" value="1"/>
</dbReference>
<keyword evidence="5 7" id="KW-1133">Transmembrane helix</keyword>
<dbReference type="Pfam" id="PF04239">
    <property type="entry name" value="DUF421"/>
    <property type="match status" value="1"/>
</dbReference>
<evidence type="ECO:0000256" key="3">
    <source>
        <dbReference type="ARBA" id="ARBA00022475"/>
    </source>
</evidence>
<evidence type="ECO:0000259" key="8">
    <source>
        <dbReference type="Pfam" id="PF04239"/>
    </source>
</evidence>
<sequence>MDLFIIFLRTLLIYFFILAIMRVMGKREIGKLSVFDFVVSIMIAEIAVIVIEDTKRPFVNGLVPIATLVAVQILMAYASLKSERLRHLVDGKPVVLVEHGQIRDREMARNRYNLDDLLMQLREKNVHNLADVEFAILEPSGKLSVRLKPEKETPTREELGVRPVSTGALPLPLIVDGKVKDENLAQIGQTRFWLKNQIQRFGAREFREVAFCSIDSTGRLFVDLKDPR</sequence>
<reference evidence="9" key="2">
    <citation type="submission" date="2020-09" db="EMBL/GenBank/DDBJ databases">
        <authorList>
            <person name="Sun Q."/>
            <person name="Ohkuma M."/>
        </authorList>
    </citation>
    <scope>NUCLEOTIDE SEQUENCE</scope>
    <source>
        <strain evidence="9">JCM 14719</strain>
    </source>
</reference>
<comment type="similarity">
    <text evidence="2">Belongs to the UPF0702 family.</text>
</comment>
<dbReference type="AlphaFoldDB" id="A0A8J3FCS8"/>
<evidence type="ECO:0000256" key="5">
    <source>
        <dbReference type="ARBA" id="ARBA00022989"/>
    </source>
</evidence>
<comment type="caution">
    <text evidence="9">The sequence shown here is derived from an EMBL/GenBank/DDBJ whole genome shotgun (WGS) entry which is preliminary data.</text>
</comment>
<feature type="transmembrane region" description="Helical" evidence="7">
    <location>
        <begin position="57"/>
        <end position="78"/>
    </location>
</feature>
<dbReference type="PANTHER" id="PTHR34582:SF6">
    <property type="entry name" value="UPF0702 TRANSMEMBRANE PROTEIN YCAP"/>
    <property type="match status" value="1"/>
</dbReference>
<gene>
    <name evidence="9" type="ORF">GCM10007043_14510</name>
</gene>
<dbReference type="Gene3D" id="3.30.240.20">
    <property type="entry name" value="bsu07140 like domains"/>
    <property type="match status" value="2"/>
</dbReference>
<proteinExistence type="inferred from homology"/>
<keyword evidence="4 7" id="KW-0812">Transmembrane</keyword>
<keyword evidence="10" id="KW-1185">Reference proteome</keyword>
<evidence type="ECO:0000256" key="6">
    <source>
        <dbReference type="ARBA" id="ARBA00023136"/>
    </source>
</evidence>
<dbReference type="GO" id="GO:0005886">
    <property type="term" value="C:plasma membrane"/>
    <property type="evidence" value="ECO:0007669"/>
    <property type="project" value="UniProtKB-SubCell"/>
</dbReference>
<feature type="transmembrane region" description="Helical" evidence="7">
    <location>
        <begin position="32"/>
        <end position="51"/>
    </location>
</feature>
<name>A0A8J3FCS8_9BACI</name>
<evidence type="ECO:0000256" key="2">
    <source>
        <dbReference type="ARBA" id="ARBA00006448"/>
    </source>
</evidence>
<dbReference type="InterPro" id="IPR007353">
    <property type="entry name" value="DUF421"/>
</dbReference>
<dbReference type="EMBL" id="BMOF01000027">
    <property type="protein sequence ID" value="GGK01585.1"/>
    <property type="molecule type" value="Genomic_DNA"/>
</dbReference>
<dbReference type="Proteomes" id="UP000637720">
    <property type="component" value="Unassembled WGS sequence"/>
</dbReference>
<organism evidence="9 10">
    <name type="scientific">Calditerricola satsumensis</name>
    <dbReference type="NCBI Taxonomy" id="373054"/>
    <lineage>
        <taxon>Bacteria</taxon>
        <taxon>Bacillati</taxon>
        <taxon>Bacillota</taxon>
        <taxon>Bacilli</taxon>
        <taxon>Bacillales</taxon>
        <taxon>Bacillaceae</taxon>
        <taxon>Calditerricola</taxon>
    </lineage>
</organism>
<feature type="transmembrane region" description="Helical" evidence="7">
    <location>
        <begin position="6"/>
        <end position="25"/>
    </location>
</feature>
<keyword evidence="3" id="KW-1003">Cell membrane</keyword>
<evidence type="ECO:0000256" key="4">
    <source>
        <dbReference type="ARBA" id="ARBA00022692"/>
    </source>
</evidence>